<feature type="domain" description="Solute-binding protein family 3/N-terminal" evidence="7">
    <location>
        <begin position="84"/>
        <end position="305"/>
    </location>
</feature>
<dbReference type="InterPro" id="IPR051455">
    <property type="entry name" value="Bact_solute-bind_prot3"/>
</dbReference>
<dbReference type="SMART" id="SM00062">
    <property type="entry name" value="PBPb"/>
    <property type="match status" value="1"/>
</dbReference>
<protein>
    <submittedName>
        <fullName evidence="8">Putative glutamine-binding protein GlnH</fullName>
    </submittedName>
</protein>
<feature type="compositionally biased region" description="Low complexity" evidence="5">
    <location>
        <begin position="27"/>
        <end position="40"/>
    </location>
</feature>
<feature type="region of interest" description="Disordered" evidence="5">
    <location>
        <begin position="27"/>
        <end position="71"/>
    </location>
</feature>
<dbReference type="PROSITE" id="PS01039">
    <property type="entry name" value="SBP_BACTERIAL_3"/>
    <property type="match status" value="1"/>
</dbReference>
<dbReference type="PANTHER" id="PTHR30085:SF6">
    <property type="entry name" value="ABC TRANSPORTER GLUTAMINE-BINDING PROTEIN GLNH"/>
    <property type="match status" value="1"/>
</dbReference>
<evidence type="ECO:0000256" key="2">
    <source>
        <dbReference type="ARBA" id="ARBA00022448"/>
    </source>
</evidence>
<evidence type="ECO:0000259" key="7">
    <source>
        <dbReference type="SMART" id="SM00062"/>
    </source>
</evidence>
<dbReference type="InterPro" id="IPR018313">
    <property type="entry name" value="SBP_3_CS"/>
</dbReference>
<keyword evidence="9" id="KW-1185">Reference proteome</keyword>
<dbReference type="EMBL" id="BLPF01000003">
    <property type="protein sequence ID" value="GFJ84225.1"/>
    <property type="molecule type" value="Genomic_DNA"/>
</dbReference>
<dbReference type="Gene3D" id="3.40.190.10">
    <property type="entry name" value="Periplasmic binding protein-like II"/>
    <property type="match status" value="2"/>
</dbReference>
<sequence length="318" mass="33347">MRVVKRTAGALAAVLLLAAGCGTSPPAVADPPAAAQAPRPVGVQDPAPPPAAEESGETCDPRRSLRPSATLDGPALARIRARGLLVAGVSQNAYQLGFRHPDTGELAGFEIDLVREIALDLLGSRDKVRFVAMGAADRVPSLTGGKVDLVARTMTMTCRDWRQVAFSTEYYGAAQRLLVPAGSGIDGMDDLAGKKVCAAAGSTSIRNLADYPGVIPVATTEVIDCLVLLQQHQIAAVSTSDVLLVGLAAQDPTTEVVGPPLKPQPYGVATAPAATDLVRFVNRVLERVRLDGTWRALHQRWLSGLGTTPAPPVARYRD</sequence>
<name>A0A6V8KUF6_9ACTN</name>
<evidence type="ECO:0000313" key="8">
    <source>
        <dbReference type="EMBL" id="GFJ84225.1"/>
    </source>
</evidence>
<feature type="signal peptide" evidence="6">
    <location>
        <begin position="1"/>
        <end position="29"/>
    </location>
</feature>
<evidence type="ECO:0000313" key="9">
    <source>
        <dbReference type="Proteomes" id="UP000482800"/>
    </source>
</evidence>
<reference evidence="8 9" key="2">
    <citation type="submission" date="2020-03" db="EMBL/GenBank/DDBJ databases">
        <authorList>
            <person name="Ichikawa N."/>
            <person name="Kimura A."/>
            <person name="Kitahashi Y."/>
            <person name="Uohara A."/>
        </authorList>
    </citation>
    <scope>NUCLEOTIDE SEQUENCE [LARGE SCALE GENOMIC DNA]</scope>
    <source>
        <strain evidence="8 9">NBRC 108639</strain>
    </source>
</reference>
<keyword evidence="3 6" id="KW-0732">Signal</keyword>
<organism evidence="8 9">
    <name type="scientific">Phytohabitans houttuyneae</name>
    <dbReference type="NCBI Taxonomy" id="1076126"/>
    <lineage>
        <taxon>Bacteria</taxon>
        <taxon>Bacillati</taxon>
        <taxon>Actinomycetota</taxon>
        <taxon>Actinomycetes</taxon>
        <taxon>Micromonosporales</taxon>
        <taxon>Micromonosporaceae</taxon>
    </lineage>
</organism>
<accession>A0A6V8KUF6</accession>
<evidence type="ECO:0000256" key="5">
    <source>
        <dbReference type="SAM" id="MobiDB-lite"/>
    </source>
</evidence>
<evidence type="ECO:0000256" key="1">
    <source>
        <dbReference type="ARBA" id="ARBA00010333"/>
    </source>
</evidence>
<dbReference type="GO" id="GO:0006865">
    <property type="term" value="P:amino acid transport"/>
    <property type="evidence" value="ECO:0007669"/>
    <property type="project" value="TreeGrafter"/>
</dbReference>
<dbReference type="PANTHER" id="PTHR30085">
    <property type="entry name" value="AMINO ACID ABC TRANSPORTER PERMEASE"/>
    <property type="match status" value="1"/>
</dbReference>
<dbReference type="CDD" id="cd13690">
    <property type="entry name" value="PBP2_GluB"/>
    <property type="match status" value="1"/>
</dbReference>
<dbReference type="InterPro" id="IPR001638">
    <property type="entry name" value="Solute-binding_3/MltF_N"/>
</dbReference>
<dbReference type="Proteomes" id="UP000482800">
    <property type="component" value="Unassembled WGS sequence"/>
</dbReference>
<dbReference type="PROSITE" id="PS51257">
    <property type="entry name" value="PROKAR_LIPOPROTEIN"/>
    <property type="match status" value="1"/>
</dbReference>
<reference evidence="8 9" key="1">
    <citation type="submission" date="2020-03" db="EMBL/GenBank/DDBJ databases">
        <title>Whole genome shotgun sequence of Phytohabitans houttuyneae NBRC 108639.</title>
        <authorList>
            <person name="Komaki H."/>
            <person name="Tamura T."/>
        </authorList>
    </citation>
    <scope>NUCLEOTIDE SEQUENCE [LARGE SCALE GENOMIC DNA]</scope>
    <source>
        <strain evidence="8 9">NBRC 108639</strain>
    </source>
</reference>
<comment type="similarity">
    <text evidence="1 4">Belongs to the bacterial solute-binding protein 3 family.</text>
</comment>
<evidence type="ECO:0000256" key="4">
    <source>
        <dbReference type="RuleBase" id="RU003744"/>
    </source>
</evidence>
<proteinExistence type="inferred from homology"/>
<dbReference type="GO" id="GO:0005576">
    <property type="term" value="C:extracellular region"/>
    <property type="evidence" value="ECO:0007669"/>
    <property type="project" value="TreeGrafter"/>
</dbReference>
<dbReference type="SUPFAM" id="SSF53850">
    <property type="entry name" value="Periplasmic binding protein-like II"/>
    <property type="match status" value="1"/>
</dbReference>
<comment type="caution">
    <text evidence="8">The sequence shown here is derived from an EMBL/GenBank/DDBJ whole genome shotgun (WGS) entry which is preliminary data.</text>
</comment>
<evidence type="ECO:0000256" key="3">
    <source>
        <dbReference type="ARBA" id="ARBA00022729"/>
    </source>
</evidence>
<dbReference type="GO" id="GO:0030288">
    <property type="term" value="C:outer membrane-bounded periplasmic space"/>
    <property type="evidence" value="ECO:0007669"/>
    <property type="project" value="TreeGrafter"/>
</dbReference>
<dbReference type="AlphaFoldDB" id="A0A6V8KUF6"/>
<gene>
    <name evidence="8" type="ORF">Phou_084050</name>
</gene>
<keyword evidence="2" id="KW-0813">Transport</keyword>
<evidence type="ECO:0000256" key="6">
    <source>
        <dbReference type="SAM" id="SignalP"/>
    </source>
</evidence>
<dbReference type="Pfam" id="PF00497">
    <property type="entry name" value="SBP_bac_3"/>
    <property type="match status" value="1"/>
</dbReference>
<feature type="chain" id="PRO_5028834514" evidence="6">
    <location>
        <begin position="30"/>
        <end position="318"/>
    </location>
</feature>